<evidence type="ECO:0000256" key="7">
    <source>
        <dbReference type="ARBA" id="ARBA00029936"/>
    </source>
</evidence>
<gene>
    <name evidence="11" type="ORF">CWI38_2386p0020</name>
</gene>
<reference evidence="11 12" key="1">
    <citation type="submission" date="2017-12" db="EMBL/GenBank/DDBJ databases">
        <authorList>
            <person name="Pombert J.-F."/>
            <person name="Haag K.L."/>
            <person name="Ebert D."/>
        </authorList>
    </citation>
    <scope>NUCLEOTIDE SEQUENCE [LARGE SCALE GENOMIC DNA]</scope>
    <source>
        <strain evidence="11">IL-G-3</strain>
    </source>
</reference>
<dbReference type="Pfam" id="PF13603">
    <property type="entry name" value="tRNA-synt_1_2"/>
    <property type="match status" value="1"/>
</dbReference>
<accession>A0A4Q9LHD8</accession>
<dbReference type="GO" id="GO:0006438">
    <property type="term" value="P:valyl-tRNA aminoacylation"/>
    <property type="evidence" value="ECO:0007669"/>
    <property type="project" value="InterPro"/>
</dbReference>
<keyword evidence="3" id="KW-0547">Nucleotide-binding</keyword>
<dbReference type="PANTHER" id="PTHR11946:SF93">
    <property type="entry name" value="VALINE--TRNA LIGASE, CHLOROPLASTIC_MITOCHONDRIAL 2"/>
    <property type="match status" value="1"/>
</dbReference>
<dbReference type="GO" id="GO:0004832">
    <property type="term" value="F:valine-tRNA ligase activity"/>
    <property type="evidence" value="ECO:0007669"/>
    <property type="project" value="UniProtKB-EC"/>
</dbReference>
<evidence type="ECO:0000313" key="12">
    <source>
        <dbReference type="Proteomes" id="UP000292282"/>
    </source>
</evidence>
<proteinExistence type="predicted"/>
<keyword evidence="4" id="KW-0067">ATP-binding</keyword>
<protein>
    <recommendedName>
        <fullName evidence="1">valine--tRNA ligase</fullName>
        <ecNumber evidence="1">6.1.1.9</ecNumber>
    </recommendedName>
    <alternativeName>
        <fullName evidence="7">Valyl-tRNA synthetase</fullName>
    </alternativeName>
</protein>
<dbReference type="EC" id="6.1.1.9" evidence="1"/>
<dbReference type="InterPro" id="IPR009008">
    <property type="entry name" value="Val/Leu/Ile-tRNA-synth_edit"/>
</dbReference>
<evidence type="ECO:0000259" key="10">
    <source>
        <dbReference type="Pfam" id="PF13603"/>
    </source>
</evidence>
<dbReference type="GO" id="GO:0005524">
    <property type="term" value="F:ATP binding"/>
    <property type="evidence" value="ECO:0007669"/>
    <property type="project" value="UniProtKB-KW"/>
</dbReference>
<feature type="domain" description="Aminoacyl-tRNA synthetase class Ia" evidence="9">
    <location>
        <begin position="4"/>
        <end position="220"/>
    </location>
</feature>
<evidence type="ECO:0000256" key="5">
    <source>
        <dbReference type="ARBA" id="ARBA00022917"/>
    </source>
</evidence>
<dbReference type="SUPFAM" id="SSF52374">
    <property type="entry name" value="Nucleotidylyl transferase"/>
    <property type="match status" value="1"/>
</dbReference>
<dbReference type="OrthoDB" id="629407at2759"/>
<keyword evidence="12" id="KW-1185">Reference proteome</keyword>
<keyword evidence="5" id="KW-0648">Protein biosynthesis</keyword>
<feature type="non-terminal residue" evidence="11">
    <location>
        <position position="453"/>
    </location>
</feature>
<dbReference type="EMBL" id="PITK01002386">
    <property type="protein sequence ID" value="TBU07538.1"/>
    <property type="molecule type" value="Genomic_DNA"/>
</dbReference>
<sequence length="453" mass="50487">MMLALQDILMRYYRMNKIPTLYLPGTDHAGIATQTVIEKNLLSQNIHLNLLSKKEKLNLLYQHTSLYQTRIYSQIKRIGASLDFSRQKFTMDSSINKAVIHSFIILYNKNLIYRDNRLVNWCGALHTSISDLEVDNREVTPNTVIKVDKGEYLFGIMYYIDYPITECSVIGSEEGSGVIDISKGNDVIDISKDIVSDKDSYKSYKDSYKSNKDINKSNIDISKDNYKTVSNSTDIQHPFSNLSINTPSNPSNNNTNTNKNTNTNNNTTYITIATTRPETILGDTALCANPSLTHLKGKKAINPLTGKIIPIIFDEQATLDIGTGVLKITPAHDFNDFELSRKYNLDIIRVLNEDNNIEITDIIKEIESSNDRVDRGVGKMGGDSSESNIIEGVNTSTNIQQGVNTSTNKQQGVNASTNIQQGDNTSTNVQQGVNTSTNKQQGDNTTTNKQQGD</sequence>
<name>A0A4Q9LHD8_9MICR</name>
<dbReference type="Gene3D" id="3.40.50.620">
    <property type="entry name" value="HUPs"/>
    <property type="match status" value="1"/>
</dbReference>
<evidence type="ECO:0000256" key="3">
    <source>
        <dbReference type="ARBA" id="ARBA00022741"/>
    </source>
</evidence>
<evidence type="ECO:0000256" key="4">
    <source>
        <dbReference type="ARBA" id="ARBA00022840"/>
    </source>
</evidence>
<comment type="caution">
    <text evidence="11">The sequence shown here is derived from an EMBL/GenBank/DDBJ whole genome shotgun (WGS) entry which is preliminary data.</text>
</comment>
<dbReference type="PANTHER" id="PTHR11946">
    <property type="entry name" value="VALYL-TRNA SYNTHETASES"/>
    <property type="match status" value="1"/>
</dbReference>
<dbReference type="VEuPathDB" id="MicrosporidiaDB:CWI38_2386p0020"/>
<evidence type="ECO:0000256" key="2">
    <source>
        <dbReference type="ARBA" id="ARBA00022598"/>
    </source>
</evidence>
<dbReference type="GO" id="GO:0002161">
    <property type="term" value="F:aminoacyl-tRNA deacylase activity"/>
    <property type="evidence" value="ECO:0007669"/>
    <property type="project" value="InterPro"/>
</dbReference>
<dbReference type="SUPFAM" id="SSF50677">
    <property type="entry name" value="ValRS/IleRS/LeuRS editing domain"/>
    <property type="match status" value="1"/>
</dbReference>
<dbReference type="STRING" id="1176355.A0A4Q9LHD8"/>
<evidence type="ECO:0000313" key="11">
    <source>
        <dbReference type="EMBL" id="TBU07538.1"/>
    </source>
</evidence>
<feature type="compositionally biased region" description="Low complexity" evidence="8">
    <location>
        <begin position="241"/>
        <end position="264"/>
    </location>
</feature>
<feature type="region of interest" description="Disordered" evidence="8">
    <location>
        <begin position="394"/>
        <end position="453"/>
    </location>
</feature>
<keyword evidence="2 11" id="KW-0436">Ligase</keyword>
<dbReference type="Pfam" id="PF00133">
    <property type="entry name" value="tRNA-synt_1"/>
    <property type="match status" value="1"/>
</dbReference>
<keyword evidence="6" id="KW-0030">Aminoacyl-tRNA synthetase</keyword>
<dbReference type="Proteomes" id="UP000292282">
    <property type="component" value="Unassembled WGS sequence"/>
</dbReference>
<dbReference type="AlphaFoldDB" id="A0A4Q9LHD8"/>
<feature type="domain" description="Leucyl-tRNA synthetase editing" evidence="10">
    <location>
        <begin position="296"/>
        <end position="359"/>
    </location>
</feature>
<dbReference type="InterPro" id="IPR014729">
    <property type="entry name" value="Rossmann-like_a/b/a_fold"/>
</dbReference>
<evidence type="ECO:0000256" key="8">
    <source>
        <dbReference type="SAM" id="MobiDB-lite"/>
    </source>
</evidence>
<organism evidence="11 12">
    <name type="scientific">Hamiltosporidium tvaerminnensis</name>
    <dbReference type="NCBI Taxonomy" id="1176355"/>
    <lineage>
        <taxon>Eukaryota</taxon>
        <taxon>Fungi</taxon>
        <taxon>Fungi incertae sedis</taxon>
        <taxon>Microsporidia</taxon>
        <taxon>Dubosqiidae</taxon>
        <taxon>Hamiltosporidium</taxon>
    </lineage>
</organism>
<dbReference type="InterPro" id="IPR002300">
    <property type="entry name" value="aa-tRNA-synth_Ia"/>
</dbReference>
<dbReference type="InterPro" id="IPR002303">
    <property type="entry name" value="Valyl-tRNA_ligase"/>
</dbReference>
<dbReference type="Gene3D" id="3.90.740.10">
    <property type="entry name" value="Valyl/Leucyl/Isoleucyl-tRNA synthetase, editing domain"/>
    <property type="match status" value="1"/>
</dbReference>
<feature type="region of interest" description="Disordered" evidence="8">
    <location>
        <begin position="237"/>
        <end position="264"/>
    </location>
</feature>
<evidence type="ECO:0000256" key="6">
    <source>
        <dbReference type="ARBA" id="ARBA00023146"/>
    </source>
</evidence>
<evidence type="ECO:0000256" key="1">
    <source>
        <dbReference type="ARBA" id="ARBA00013169"/>
    </source>
</evidence>
<dbReference type="InterPro" id="IPR025709">
    <property type="entry name" value="Leu_tRNA-synth_edit"/>
</dbReference>
<evidence type="ECO:0000259" key="9">
    <source>
        <dbReference type="Pfam" id="PF00133"/>
    </source>
</evidence>
<dbReference type="GO" id="GO:0005829">
    <property type="term" value="C:cytosol"/>
    <property type="evidence" value="ECO:0007669"/>
    <property type="project" value="TreeGrafter"/>
</dbReference>